<keyword evidence="4 12" id="KW-0812">Transmembrane</keyword>
<evidence type="ECO:0000256" key="12">
    <source>
        <dbReference type="HAMAP-Rule" id="MF_01398"/>
    </source>
</evidence>
<dbReference type="InterPro" id="IPR005864">
    <property type="entry name" value="ATP_synth_F0_bsu_bac"/>
</dbReference>
<sequence length="162" mass="18498">MKLIDPSLVITQIIGFLLMVWILRRYAWGPVLGMLEARRQKIAGEFAAADRAKAEANELKTRYEQELRGIEAQARQRLQEAVVEGQHVAAEIKTQAQREAAQRLERAADEIAREREKAKESLKLQVIKLSMRTAEKILRRKLDDSTHRELVGEFIDEVGALP</sequence>
<evidence type="ECO:0000256" key="2">
    <source>
        <dbReference type="ARBA" id="ARBA00022448"/>
    </source>
</evidence>
<dbReference type="Pfam" id="PF00430">
    <property type="entry name" value="ATP-synt_B"/>
    <property type="match status" value="1"/>
</dbReference>
<dbReference type="GO" id="GO:0005886">
    <property type="term" value="C:plasma membrane"/>
    <property type="evidence" value="ECO:0007669"/>
    <property type="project" value="UniProtKB-SubCell"/>
</dbReference>
<keyword evidence="3 12" id="KW-0138">CF(0)</keyword>
<comment type="similarity">
    <text evidence="1 12 13">Belongs to the ATPase B chain family.</text>
</comment>
<dbReference type="AlphaFoldDB" id="A0A538SLD8"/>
<keyword evidence="14" id="KW-0175">Coiled coil</keyword>
<dbReference type="PANTHER" id="PTHR33445">
    <property type="entry name" value="ATP SYNTHASE SUBUNIT B', CHLOROPLASTIC"/>
    <property type="match status" value="1"/>
</dbReference>
<comment type="function">
    <text evidence="10 12">F(1)F(0) ATP synthase produces ATP from ADP in the presence of a proton or sodium gradient. F-type ATPases consist of two structural domains, F(1) containing the extramembraneous catalytic core and F(0) containing the membrane proton channel, linked together by a central stalk and a peripheral stalk. During catalysis, ATP synthesis in the catalytic domain of F(1) is coupled via a rotary mechanism of the central stalk subunits to proton translocation.</text>
</comment>
<protein>
    <recommendedName>
        <fullName evidence="12">ATP synthase subunit b</fullName>
    </recommendedName>
    <alternativeName>
        <fullName evidence="12">ATP synthase F(0) sector subunit b</fullName>
    </alternativeName>
    <alternativeName>
        <fullName evidence="12">ATPase subunit I</fullName>
    </alternativeName>
    <alternativeName>
        <fullName evidence="12">F-type ATPase subunit b</fullName>
        <shortName evidence="12">F-ATPase subunit b</shortName>
    </alternativeName>
</protein>
<dbReference type="GO" id="GO:0045259">
    <property type="term" value="C:proton-transporting ATP synthase complex"/>
    <property type="evidence" value="ECO:0007669"/>
    <property type="project" value="UniProtKB-KW"/>
</dbReference>
<keyword evidence="6 12" id="KW-1133">Transmembrane helix</keyword>
<dbReference type="InterPro" id="IPR002146">
    <property type="entry name" value="ATP_synth_b/b'su_bac/chlpt"/>
</dbReference>
<organism evidence="15 16">
    <name type="scientific">Eiseniibacteriota bacterium</name>
    <dbReference type="NCBI Taxonomy" id="2212470"/>
    <lineage>
        <taxon>Bacteria</taxon>
        <taxon>Candidatus Eiseniibacteriota</taxon>
    </lineage>
</organism>
<comment type="caution">
    <text evidence="15">The sequence shown here is derived from an EMBL/GenBank/DDBJ whole genome shotgun (WGS) entry which is preliminary data.</text>
</comment>
<name>A0A538SLD8_UNCEI</name>
<dbReference type="GO" id="GO:0046933">
    <property type="term" value="F:proton-transporting ATP synthase activity, rotational mechanism"/>
    <property type="evidence" value="ECO:0007669"/>
    <property type="project" value="UniProtKB-UniRule"/>
</dbReference>
<comment type="subcellular location">
    <subcellularLocation>
        <location evidence="12">Cell membrane</location>
        <topology evidence="12">Single-pass membrane protein</topology>
    </subcellularLocation>
    <subcellularLocation>
        <location evidence="11">Endomembrane system</location>
        <topology evidence="11">Single-pass membrane protein</topology>
    </subcellularLocation>
</comment>
<feature type="coiled-coil region" evidence="14">
    <location>
        <begin position="46"/>
        <end position="124"/>
    </location>
</feature>
<dbReference type="NCBIfam" id="TIGR01144">
    <property type="entry name" value="ATP_synt_b"/>
    <property type="match status" value="1"/>
</dbReference>
<evidence type="ECO:0000256" key="9">
    <source>
        <dbReference type="ARBA" id="ARBA00023310"/>
    </source>
</evidence>
<keyword evidence="12" id="KW-1003">Cell membrane</keyword>
<dbReference type="InterPro" id="IPR050059">
    <property type="entry name" value="ATP_synthase_B_chain"/>
</dbReference>
<dbReference type="HAMAP" id="MF_01398">
    <property type="entry name" value="ATP_synth_b_bprime"/>
    <property type="match status" value="1"/>
</dbReference>
<dbReference type="Proteomes" id="UP000320184">
    <property type="component" value="Unassembled WGS sequence"/>
</dbReference>
<dbReference type="GO" id="GO:0046961">
    <property type="term" value="F:proton-transporting ATPase activity, rotational mechanism"/>
    <property type="evidence" value="ECO:0007669"/>
    <property type="project" value="TreeGrafter"/>
</dbReference>
<dbReference type="InterPro" id="IPR028987">
    <property type="entry name" value="ATP_synth_B-like_membr_sf"/>
</dbReference>
<evidence type="ECO:0000256" key="6">
    <source>
        <dbReference type="ARBA" id="ARBA00022989"/>
    </source>
</evidence>
<evidence type="ECO:0000256" key="13">
    <source>
        <dbReference type="RuleBase" id="RU003848"/>
    </source>
</evidence>
<reference evidence="15 16" key="1">
    <citation type="journal article" date="2019" name="Nat. Microbiol.">
        <title>Mediterranean grassland soil C-N compound turnover is dependent on rainfall and depth, and is mediated by genomically divergent microorganisms.</title>
        <authorList>
            <person name="Diamond S."/>
            <person name="Andeer P.F."/>
            <person name="Li Z."/>
            <person name="Crits-Christoph A."/>
            <person name="Burstein D."/>
            <person name="Anantharaman K."/>
            <person name="Lane K.R."/>
            <person name="Thomas B.C."/>
            <person name="Pan C."/>
            <person name="Northen T.R."/>
            <person name="Banfield J.F."/>
        </authorList>
    </citation>
    <scope>NUCLEOTIDE SEQUENCE [LARGE SCALE GENOMIC DNA]</scope>
    <source>
        <strain evidence="15">WS_3</strain>
    </source>
</reference>
<gene>
    <name evidence="12 15" type="primary">atpF</name>
    <name evidence="15" type="ORF">E6K73_03550</name>
</gene>
<evidence type="ECO:0000256" key="14">
    <source>
        <dbReference type="SAM" id="Coils"/>
    </source>
</evidence>
<keyword evidence="2 12" id="KW-0813">Transport</keyword>
<keyword evidence="8 12" id="KW-0472">Membrane</keyword>
<dbReference type="PANTHER" id="PTHR33445:SF2">
    <property type="entry name" value="ATP SYNTHASE SUBUNIT B', CHLOROPLASTIC"/>
    <property type="match status" value="1"/>
</dbReference>
<evidence type="ECO:0000313" key="16">
    <source>
        <dbReference type="Proteomes" id="UP000320184"/>
    </source>
</evidence>
<comment type="function">
    <text evidence="12">Component of the F(0) channel, it forms part of the peripheral stalk, linking F(1) to F(0).</text>
</comment>
<feature type="transmembrane region" description="Helical" evidence="12">
    <location>
        <begin position="6"/>
        <end position="23"/>
    </location>
</feature>
<evidence type="ECO:0000256" key="8">
    <source>
        <dbReference type="ARBA" id="ARBA00023136"/>
    </source>
</evidence>
<evidence type="ECO:0000256" key="10">
    <source>
        <dbReference type="ARBA" id="ARBA00025198"/>
    </source>
</evidence>
<accession>A0A538SLD8</accession>
<evidence type="ECO:0000256" key="7">
    <source>
        <dbReference type="ARBA" id="ARBA00023065"/>
    </source>
</evidence>
<evidence type="ECO:0000256" key="11">
    <source>
        <dbReference type="ARBA" id="ARBA00037847"/>
    </source>
</evidence>
<dbReference type="GO" id="GO:0012505">
    <property type="term" value="C:endomembrane system"/>
    <property type="evidence" value="ECO:0007669"/>
    <property type="project" value="UniProtKB-SubCell"/>
</dbReference>
<dbReference type="CDD" id="cd06503">
    <property type="entry name" value="ATP-synt_Fo_b"/>
    <property type="match status" value="1"/>
</dbReference>
<dbReference type="EMBL" id="VBOT01000040">
    <property type="protein sequence ID" value="TMQ52193.1"/>
    <property type="molecule type" value="Genomic_DNA"/>
</dbReference>
<proteinExistence type="inferred from homology"/>
<evidence type="ECO:0000256" key="4">
    <source>
        <dbReference type="ARBA" id="ARBA00022692"/>
    </source>
</evidence>
<comment type="subunit">
    <text evidence="12">F-type ATPases have 2 components, F(1) - the catalytic core - and F(0) - the membrane proton channel. F(1) has five subunits: alpha(3), beta(3), gamma(1), delta(1), epsilon(1). F(0) has three main subunits: a(1), b(2) and c(10-14). The alpha and beta chains form an alternating ring which encloses part of the gamma chain. F(1) is attached to F(0) by a central stalk formed by the gamma and epsilon chains, while a peripheral stalk is formed by the delta and b chains.</text>
</comment>
<keyword evidence="7 12" id="KW-0406">Ion transport</keyword>
<keyword evidence="9 12" id="KW-0066">ATP synthesis</keyword>
<evidence type="ECO:0000256" key="1">
    <source>
        <dbReference type="ARBA" id="ARBA00005513"/>
    </source>
</evidence>
<evidence type="ECO:0000256" key="5">
    <source>
        <dbReference type="ARBA" id="ARBA00022781"/>
    </source>
</evidence>
<evidence type="ECO:0000256" key="3">
    <source>
        <dbReference type="ARBA" id="ARBA00022547"/>
    </source>
</evidence>
<dbReference type="SUPFAM" id="SSF81573">
    <property type="entry name" value="F1F0 ATP synthase subunit B, membrane domain"/>
    <property type="match status" value="1"/>
</dbReference>
<evidence type="ECO:0000313" key="15">
    <source>
        <dbReference type="EMBL" id="TMQ52193.1"/>
    </source>
</evidence>
<keyword evidence="5 12" id="KW-0375">Hydrogen ion transport</keyword>